<keyword evidence="7" id="KW-0812">Transmembrane</keyword>
<evidence type="ECO:0000313" key="9">
    <source>
        <dbReference type="Proteomes" id="UP000015104"/>
    </source>
</evidence>
<dbReference type="SUPFAM" id="SSF81427">
    <property type="entry name" value="Mitochondrial cytochrome c oxidase subunit VIIc (aka VIIIa)"/>
    <property type="match status" value="1"/>
</dbReference>
<dbReference type="AlphaFoldDB" id="T1KWC7"/>
<keyword evidence="5" id="KW-0496">Mitochondrion</keyword>
<dbReference type="GO" id="GO:0006123">
    <property type="term" value="P:mitochondrial electron transport, cytochrome c to oxygen"/>
    <property type="evidence" value="ECO:0007669"/>
    <property type="project" value="InterPro"/>
</dbReference>
<keyword evidence="4" id="KW-0999">Mitochondrion inner membrane</keyword>
<comment type="pathway">
    <text evidence="2">Energy metabolism; oxidative phosphorylation.</text>
</comment>
<reference evidence="8" key="2">
    <citation type="submission" date="2015-06" db="UniProtKB">
        <authorList>
            <consortium name="EnsemblMetazoa"/>
        </authorList>
    </citation>
    <scope>IDENTIFICATION</scope>
</reference>
<dbReference type="EMBL" id="CAEY01000640">
    <property type="status" value="NOT_ANNOTATED_CDS"/>
    <property type="molecule type" value="Genomic_DNA"/>
</dbReference>
<evidence type="ECO:0000256" key="5">
    <source>
        <dbReference type="ARBA" id="ARBA00023128"/>
    </source>
</evidence>
<comment type="subcellular location">
    <subcellularLocation>
        <location evidence="1">Mitochondrion inner membrane</location>
        <topology evidence="1">Single-pass membrane protein</topology>
    </subcellularLocation>
</comment>
<evidence type="ECO:0000256" key="4">
    <source>
        <dbReference type="ARBA" id="ARBA00022792"/>
    </source>
</evidence>
<keyword evidence="6 7" id="KW-0472">Membrane</keyword>
<keyword evidence="7" id="KW-1133">Transmembrane helix</keyword>
<proteinExistence type="inferred from homology"/>
<name>T1KWC7_TETUR</name>
<evidence type="ECO:0000256" key="6">
    <source>
        <dbReference type="ARBA" id="ARBA00023136"/>
    </source>
</evidence>
<evidence type="ECO:0000256" key="1">
    <source>
        <dbReference type="ARBA" id="ARBA00004434"/>
    </source>
</evidence>
<protein>
    <submittedName>
        <fullName evidence="8">Uncharacterized protein</fullName>
    </submittedName>
</protein>
<dbReference type="Gene3D" id="4.10.49.10">
    <property type="entry name" value="Cytochrome c oxidase subunit VIIc"/>
    <property type="match status" value="1"/>
</dbReference>
<dbReference type="Pfam" id="PF02935">
    <property type="entry name" value="COX7C"/>
    <property type="match status" value="1"/>
</dbReference>
<comment type="similarity">
    <text evidence="3">Belongs to the cytochrome c oxidase VIIc family.</text>
</comment>
<reference evidence="9" key="1">
    <citation type="submission" date="2011-08" db="EMBL/GenBank/DDBJ databases">
        <authorList>
            <person name="Rombauts S."/>
        </authorList>
    </citation>
    <scope>NUCLEOTIDE SEQUENCE</scope>
    <source>
        <strain evidence="9">London</strain>
    </source>
</reference>
<dbReference type="InterPro" id="IPR036636">
    <property type="entry name" value="COX7C/Cox8_sf"/>
</dbReference>
<feature type="transmembrane region" description="Helical" evidence="7">
    <location>
        <begin position="42"/>
        <end position="61"/>
    </location>
</feature>
<accession>T1KWC7</accession>
<keyword evidence="9" id="KW-1185">Reference proteome</keyword>
<dbReference type="HOGENOM" id="CLU_2761054_0_0_1"/>
<dbReference type="EnsemblMetazoa" id="tetur24g01170.1">
    <property type="protein sequence ID" value="tetur24g01170.1"/>
    <property type="gene ID" value="tetur24g01170"/>
</dbReference>
<organism evidence="8 9">
    <name type="scientific">Tetranychus urticae</name>
    <name type="common">Two-spotted spider mite</name>
    <dbReference type="NCBI Taxonomy" id="32264"/>
    <lineage>
        <taxon>Eukaryota</taxon>
        <taxon>Metazoa</taxon>
        <taxon>Ecdysozoa</taxon>
        <taxon>Arthropoda</taxon>
        <taxon>Chelicerata</taxon>
        <taxon>Arachnida</taxon>
        <taxon>Acari</taxon>
        <taxon>Acariformes</taxon>
        <taxon>Trombidiformes</taxon>
        <taxon>Prostigmata</taxon>
        <taxon>Eleutherengona</taxon>
        <taxon>Raphignathae</taxon>
        <taxon>Tetranychoidea</taxon>
        <taxon>Tetranychidae</taxon>
        <taxon>Tetranychus</taxon>
    </lineage>
</organism>
<dbReference type="InterPro" id="IPR004202">
    <property type="entry name" value="COX7C/Cox8"/>
</dbReference>
<evidence type="ECO:0000256" key="3">
    <source>
        <dbReference type="ARBA" id="ARBA00010514"/>
    </source>
</evidence>
<sequence length="70" mass="8305">MNAAARSLLTVARRSPQQIRLCHEGFTYKGENLPFSLKNRRLFALKFILYCSIPVWTPFLIMRYNLIKMR</sequence>
<evidence type="ECO:0000256" key="2">
    <source>
        <dbReference type="ARBA" id="ARBA00004673"/>
    </source>
</evidence>
<evidence type="ECO:0000313" key="8">
    <source>
        <dbReference type="EnsemblMetazoa" id="tetur24g01170.1"/>
    </source>
</evidence>
<dbReference type="Proteomes" id="UP000015104">
    <property type="component" value="Unassembled WGS sequence"/>
</dbReference>
<evidence type="ECO:0000256" key="7">
    <source>
        <dbReference type="SAM" id="Phobius"/>
    </source>
</evidence>
<dbReference type="UniPathway" id="UPA00705"/>
<dbReference type="GO" id="GO:0045277">
    <property type="term" value="C:respiratory chain complex IV"/>
    <property type="evidence" value="ECO:0007669"/>
    <property type="project" value="InterPro"/>
</dbReference>
<dbReference type="GO" id="GO:0005743">
    <property type="term" value="C:mitochondrial inner membrane"/>
    <property type="evidence" value="ECO:0007669"/>
    <property type="project" value="UniProtKB-SubCell"/>
</dbReference>